<gene>
    <name evidence="2" type="ORF">OSB04_001015</name>
</gene>
<name>A0AA38TQI0_9ASTR</name>
<dbReference type="Proteomes" id="UP001172457">
    <property type="component" value="Chromosome 1"/>
</dbReference>
<sequence>MSSNNHRYSSGRRYDTQPRGNVRRYEKPTEIETRRYEEPMERKYEERRYQDRRYDDQERRYDDKDTRYDEPRIFDRHQEPSVTPQLETRTRDPNGVLRHLFLTKFLKHNV</sequence>
<feature type="region of interest" description="Disordered" evidence="1">
    <location>
        <begin position="1"/>
        <end position="91"/>
    </location>
</feature>
<reference evidence="2" key="1">
    <citation type="submission" date="2023-03" db="EMBL/GenBank/DDBJ databases">
        <title>Chromosome-scale reference genome and RAD-based genetic map of yellow starthistle (Centaurea solstitialis) reveal putative structural variation and QTLs associated with invader traits.</title>
        <authorList>
            <person name="Reatini B."/>
            <person name="Cang F.A."/>
            <person name="Jiang Q."/>
            <person name="Mckibben M.T.W."/>
            <person name="Barker M.S."/>
            <person name="Rieseberg L.H."/>
            <person name="Dlugosch K.M."/>
        </authorList>
    </citation>
    <scope>NUCLEOTIDE SEQUENCE</scope>
    <source>
        <strain evidence="2">CAN-66</strain>
        <tissue evidence="2">Leaf</tissue>
    </source>
</reference>
<evidence type="ECO:0000313" key="3">
    <source>
        <dbReference type="Proteomes" id="UP001172457"/>
    </source>
</evidence>
<keyword evidence="3" id="KW-1185">Reference proteome</keyword>
<organism evidence="2 3">
    <name type="scientific">Centaurea solstitialis</name>
    <name type="common">yellow star-thistle</name>
    <dbReference type="NCBI Taxonomy" id="347529"/>
    <lineage>
        <taxon>Eukaryota</taxon>
        <taxon>Viridiplantae</taxon>
        <taxon>Streptophyta</taxon>
        <taxon>Embryophyta</taxon>
        <taxon>Tracheophyta</taxon>
        <taxon>Spermatophyta</taxon>
        <taxon>Magnoliopsida</taxon>
        <taxon>eudicotyledons</taxon>
        <taxon>Gunneridae</taxon>
        <taxon>Pentapetalae</taxon>
        <taxon>asterids</taxon>
        <taxon>campanulids</taxon>
        <taxon>Asterales</taxon>
        <taxon>Asteraceae</taxon>
        <taxon>Carduoideae</taxon>
        <taxon>Cardueae</taxon>
        <taxon>Centaureinae</taxon>
        <taxon>Centaurea</taxon>
    </lineage>
</organism>
<dbReference type="AlphaFoldDB" id="A0AA38TQI0"/>
<protein>
    <submittedName>
        <fullName evidence="2">Uncharacterized protein</fullName>
    </submittedName>
</protein>
<evidence type="ECO:0000256" key="1">
    <source>
        <dbReference type="SAM" id="MobiDB-lite"/>
    </source>
</evidence>
<feature type="compositionally biased region" description="Basic and acidic residues" evidence="1">
    <location>
        <begin position="23"/>
        <end position="79"/>
    </location>
</feature>
<dbReference type="EMBL" id="JARYMX010000001">
    <property type="protein sequence ID" value="KAJ9565049.1"/>
    <property type="molecule type" value="Genomic_DNA"/>
</dbReference>
<evidence type="ECO:0000313" key="2">
    <source>
        <dbReference type="EMBL" id="KAJ9565049.1"/>
    </source>
</evidence>
<accession>A0AA38TQI0</accession>
<comment type="caution">
    <text evidence="2">The sequence shown here is derived from an EMBL/GenBank/DDBJ whole genome shotgun (WGS) entry which is preliminary data.</text>
</comment>
<proteinExistence type="predicted"/>